<dbReference type="AlphaFoldDB" id="A0A316FC13"/>
<dbReference type="EC" id="1.6.5.-" evidence="6"/>
<dbReference type="EC" id="1.7.1.17" evidence="6"/>
<keyword evidence="3 6" id="KW-0560">Oxidoreductase</keyword>
<dbReference type="EMBL" id="QGGU01000013">
    <property type="protein sequence ID" value="PWK46411.1"/>
    <property type="molecule type" value="Genomic_DNA"/>
</dbReference>
<dbReference type="RefSeq" id="WP_109764846.1">
    <property type="nucleotide sequence ID" value="NZ_QGGU01000013.1"/>
</dbReference>
<dbReference type="HAMAP" id="MF_01216">
    <property type="entry name" value="Azoreductase_type1"/>
    <property type="match status" value="1"/>
</dbReference>
<keyword evidence="2 6" id="KW-0288">FMN</keyword>
<feature type="domain" description="Flavodoxin-like fold" evidence="7">
    <location>
        <begin position="1"/>
        <end position="196"/>
    </location>
</feature>
<dbReference type="PANTHER" id="PTHR43741">
    <property type="entry name" value="FMN-DEPENDENT NADH-AZOREDUCTASE 1"/>
    <property type="match status" value="1"/>
</dbReference>
<evidence type="ECO:0000256" key="6">
    <source>
        <dbReference type="HAMAP-Rule" id="MF_01216"/>
    </source>
</evidence>
<feature type="binding site" evidence="6">
    <location>
        <begin position="139"/>
        <end position="142"/>
    </location>
    <ligand>
        <name>FMN</name>
        <dbReference type="ChEBI" id="CHEBI:58210"/>
    </ligand>
</feature>
<keyword evidence="9" id="KW-1185">Reference proteome</keyword>
<sequence>MNILHIESSLFAENGVSSQLSNQLLARLKATANNTHIIKKSFAEQPVPHFDGKALQALMQAPEEQTPEQQQIVAYADQQIADAKAADLWVIGLPMYNFGVPSMLKAWFDFIARAGVTFRYTDQGPEGLLGDKTVYLLATRGGQYKDSPADSQIPFIKTFLNFLGITSIEVIYAEGLNMGEPTKTRALSEASAHINQLTQGSSIAL</sequence>
<organism evidence="8 9">
    <name type="scientific">Pleionea mediterranea</name>
    <dbReference type="NCBI Taxonomy" id="523701"/>
    <lineage>
        <taxon>Bacteria</taxon>
        <taxon>Pseudomonadati</taxon>
        <taxon>Pseudomonadota</taxon>
        <taxon>Gammaproteobacteria</taxon>
        <taxon>Oceanospirillales</taxon>
        <taxon>Pleioneaceae</taxon>
        <taxon>Pleionea</taxon>
    </lineage>
</organism>
<feature type="binding site" evidence="6">
    <location>
        <begin position="95"/>
        <end position="98"/>
    </location>
    <ligand>
        <name>FMN</name>
        <dbReference type="ChEBI" id="CHEBI:58210"/>
    </ligand>
</feature>
<dbReference type="InterPro" id="IPR029039">
    <property type="entry name" value="Flavoprotein-like_sf"/>
</dbReference>
<evidence type="ECO:0000256" key="1">
    <source>
        <dbReference type="ARBA" id="ARBA00022630"/>
    </source>
</evidence>
<keyword evidence="1 6" id="KW-0285">Flavoprotein</keyword>
<evidence type="ECO:0000256" key="3">
    <source>
        <dbReference type="ARBA" id="ARBA00023002"/>
    </source>
</evidence>
<dbReference type="Proteomes" id="UP000245790">
    <property type="component" value="Unassembled WGS sequence"/>
</dbReference>
<evidence type="ECO:0000256" key="5">
    <source>
        <dbReference type="ARBA" id="ARBA00048542"/>
    </source>
</evidence>
<dbReference type="OrthoDB" id="9787136at2"/>
<dbReference type="GO" id="GO:0016652">
    <property type="term" value="F:oxidoreductase activity, acting on NAD(P)H as acceptor"/>
    <property type="evidence" value="ECO:0007669"/>
    <property type="project" value="UniProtKB-UniRule"/>
</dbReference>
<accession>A0A316FC13</accession>
<comment type="catalytic activity">
    <reaction evidence="6">
        <text>2 a quinone + NADH + H(+) = 2 a 1,4-benzosemiquinone + NAD(+)</text>
        <dbReference type="Rhea" id="RHEA:65952"/>
        <dbReference type="ChEBI" id="CHEBI:15378"/>
        <dbReference type="ChEBI" id="CHEBI:57540"/>
        <dbReference type="ChEBI" id="CHEBI:57945"/>
        <dbReference type="ChEBI" id="CHEBI:132124"/>
        <dbReference type="ChEBI" id="CHEBI:134225"/>
    </reaction>
</comment>
<protein>
    <recommendedName>
        <fullName evidence="6">FMN dependent NADH:quinone oxidoreductase</fullName>
        <ecNumber evidence="6">1.6.5.-</ecNumber>
    </recommendedName>
    <alternativeName>
        <fullName evidence="6">Azo-dye reductase</fullName>
    </alternativeName>
    <alternativeName>
        <fullName evidence="6">FMN-dependent NADH-azo compound oxidoreductase</fullName>
    </alternativeName>
    <alternativeName>
        <fullName evidence="6">FMN-dependent NADH-azoreductase</fullName>
        <ecNumber evidence="6">1.7.1.17</ecNumber>
    </alternativeName>
</protein>
<comment type="function">
    <text evidence="6">Also exhibits azoreductase activity. Catalyzes the reductive cleavage of the azo bond in aromatic azo compounds to the corresponding amines.</text>
</comment>
<dbReference type="InterPro" id="IPR050104">
    <property type="entry name" value="FMN-dep_NADH:Q_OxRdtase_AzoR1"/>
</dbReference>
<evidence type="ECO:0000256" key="4">
    <source>
        <dbReference type="ARBA" id="ARBA00023027"/>
    </source>
</evidence>
<proteinExistence type="inferred from homology"/>
<comment type="caution">
    <text evidence="6">Lacks conserved residue(s) required for the propagation of feature annotation.</text>
</comment>
<dbReference type="InterPro" id="IPR003680">
    <property type="entry name" value="Flavodoxin_fold"/>
</dbReference>
<comment type="catalytic activity">
    <reaction evidence="5">
        <text>N,N-dimethyl-1,4-phenylenediamine + anthranilate + 2 NAD(+) = 2-(4-dimethylaminophenyl)diazenylbenzoate + 2 NADH + 2 H(+)</text>
        <dbReference type="Rhea" id="RHEA:55872"/>
        <dbReference type="ChEBI" id="CHEBI:15378"/>
        <dbReference type="ChEBI" id="CHEBI:15783"/>
        <dbReference type="ChEBI" id="CHEBI:16567"/>
        <dbReference type="ChEBI" id="CHEBI:57540"/>
        <dbReference type="ChEBI" id="CHEBI:57945"/>
        <dbReference type="ChEBI" id="CHEBI:71579"/>
        <dbReference type="EC" id="1.7.1.17"/>
    </reaction>
    <physiologicalReaction direction="right-to-left" evidence="5">
        <dbReference type="Rhea" id="RHEA:55874"/>
    </physiologicalReaction>
</comment>
<evidence type="ECO:0000313" key="9">
    <source>
        <dbReference type="Proteomes" id="UP000245790"/>
    </source>
</evidence>
<comment type="subunit">
    <text evidence="6">Homodimer.</text>
</comment>
<comment type="cofactor">
    <cofactor evidence="6">
        <name>FMN</name>
        <dbReference type="ChEBI" id="CHEBI:58210"/>
    </cofactor>
    <text evidence="6">Binds 1 FMN per subunit.</text>
</comment>
<dbReference type="GO" id="GO:0010181">
    <property type="term" value="F:FMN binding"/>
    <property type="evidence" value="ECO:0007669"/>
    <property type="project" value="UniProtKB-UniRule"/>
</dbReference>
<dbReference type="PANTHER" id="PTHR43741:SF2">
    <property type="entry name" value="FMN-DEPENDENT NADH:QUINONE OXIDOREDUCTASE"/>
    <property type="match status" value="1"/>
</dbReference>
<dbReference type="GO" id="GO:0016655">
    <property type="term" value="F:oxidoreductase activity, acting on NAD(P)H, quinone or similar compound as acceptor"/>
    <property type="evidence" value="ECO:0007669"/>
    <property type="project" value="InterPro"/>
</dbReference>
<evidence type="ECO:0000313" key="8">
    <source>
        <dbReference type="EMBL" id="PWK46411.1"/>
    </source>
</evidence>
<comment type="caution">
    <text evidence="8">The sequence shown here is derived from an EMBL/GenBank/DDBJ whole genome shotgun (WGS) entry which is preliminary data.</text>
</comment>
<comment type="function">
    <text evidence="6">Quinone reductase that provides resistance to thiol-specific stress caused by electrophilic quinones.</text>
</comment>
<reference evidence="8 9" key="1">
    <citation type="submission" date="2018-05" db="EMBL/GenBank/DDBJ databases">
        <title>Genomic Encyclopedia of Type Strains, Phase IV (KMG-IV): sequencing the most valuable type-strain genomes for metagenomic binning, comparative biology and taxonomic classification.</title>
        <authorList>
            <person name="Goeker M."/>
        </authorList>
    </citation>
    <scope>NUCLEOTIDE SEQUENCE [LARGE SCALE GENOMIC DNA]</scope>
    <source>
        <strain evidence="8 9">DSM 25350</strain>
    </source>
</reference>
<dbReference type="SUPFAM" id="SSF52218">
    <property type="entry name" value="Flavoproteins"/>
    <property type="match status" value="1"/>
</dbReference>
<dbReference type="Gene3D" id="3.40.50.360">
    <property type="match status" value="1"/>
</dbReference>
<evidence type="ECO:0000256" key="2">
    <source>
        <dbReference type="ARBA" id="ARBA00022643"/>
    </source>
</evidence>
<dbReference type="InterPro" id="IPR023048">
    <property type="entry name" value="NADH:quinone_OxRdtase_FMN_depd"/>
</dbReference>
<gene>
    <name evidence="6" type="primary">azoR</name>
    <name evidence="8" type="ORF">C8D97_11396</name>
</gene>
<dbReference type="Pfam" id="PF02525">
    <property type="entry name" value="Flavodoxin_2"/>
    <property type="match status" value="1"/>
</dbReference>
<keyword evidence="4 6" id="KW-0520">NAD</keyword>
<feature type="binding site" evidence="6">
    <location>
        <position position="9"/>
    </location>
    <ligand>
        <name>FMN</name>
        <dbReference type="ChEBI" id="CHEBI:58210"/>
    </ligand>
</feature>
<name>A0A316FC13_9GAMM</name>
<evidence type="ECO:0000259" key="7">
    <source>
        <dbReference type="Pfam" id="PF02525"/>
    </source>
</evidence>
<dbReference type="GO" id="GO:0009055">
    <property type="term" value="F:electron transfer activity"/>
    <property type="evidence" value="ECO:0007669"/>
    <property type="project" value="UniProtKB-UniRule"/>
</dbReference>
<comment type="similarity">
    <text evidence="6">Belongs to the azoreductase type 1 family.</text>
</comment>